<evidence type="ECO:0000313" key="2">
    <source>
        <dbReference type="Proteomes" id="UP000237797"/>
    </source>
</evidence>
<keyword evidence="2" id="KW-1185">Reference proteome</keyword>
<dbReference type="AlphaFoldDB" id="A0A2T0LEW0"/>
<reference evidence="1 2" key="1">
    <citation type="submission" date="2018-03" db="EMBL/GenBank/DDBJ databases">
        <title>Genomic Encyclopedia of Archaeal and Bacterial Type Strains, Phase II (KMG-II): from individual species to whole genera.</title>
        <authorList>
            <person name="Goeker M."/>
        </authorList>
    </citation>
    <scope>NUCLEOTIDE SEQUENCE [LARGE SCALE GENOMIC DNA]</scope>
    <source>
        <strain evidence="1 2">DSM 44946</strain>
    </source>
</reference>
<protein>
    <submittedName>
        <fullName evidence="1">Uncharacterized protein</fullName>
    </submittedName>
</protein>
<proteinExistence type="predicted"/>
<gene>
    <name evidence="1" type="ORF">CLV97_11134</name>
</gene>
<accession>A0A2T0LEW0</accession>
<organism evidence="1 2">
    <name type="scientific">Planifilum fimeticola</name>
    <dbReference type="NCBI Taxonomy" id="201975"/>
    <lineage>
        <taxon>Bacteria</taxon>
        <taxon>Bacillati</taxon>
        <taxon>Bacillota</taxon>
        <taxon>Bacilli</taxon>
        <taxon>Bacillales</taxon>
        <taxon>Thermoactinomycetaceae</taxon>
        <taxon>Planifilum</taxon>
    </lineage>
</organism>
<sequence length="71" mass="7915">MGKMCSEVASAASVSWKWNRGGGNMGARGDCVRETGRRKRLTKCQAAAVRVTVNERERMLDMEVGWQLKGR</sequence>
<name>A0A2T0LEW0_9BACL</name>
<dbReference type="EMBL" id="PVNE01000011">
    <property type="protein sequence ID" value="PRX40692.1"/>
    <property type="molecule type" value="Genomic_DNA"/>
</dbReference>
<dbReference type="Proteomes" id="UP000237797">
    <property type="component" value="Unassembled WGS sequence"/>
</dbReference>
<evidence type="ECO:0000313" key="1">
    <source>
        <dbReference type="EMBL" id="PRX40692.1"/>
    </source>
</evidence>
<comment type="caution">
    <text evidence="1">The sequence shown here is derived from an EMBL/GenBank/DDBJ whole genome shotgun (WGS) entry which is preliminary data.</text>
</comment>
<dbReference type="RefSeq" id="WP_146130445.1">
    <property type="nucleotide sequence ID" value="NZ_PVNE01000011.1"/>
</dbReference>